<dbReference type="EMBL" id="CATKSN020000267">
    <property type="protein sequence ID" value="CAI9149376.1"/>
    <property type="molecule type" value="Genomic_DNA"/>
</dbReference>
<keyword evidence="1" id="KW-0812">Transmembrane</keyword>
<sequence length="156" mass="16620">MRRSITNSECSKSSASVANSKKCSEPNRITEEKQCLSTPPIIIGVCTPSLTAPVPSVKASGTEKQEPVHAFYTTCDITNSKCTSSVTSKAGPVVATGCCCCCQRRNSAVHAAYLVVAGGAALSTEEILLRRDTELLRLLQLLLLYAAPLFHMLGLM</sequence>
<gene>
    <name evidence="2" type="ORF">MRATA1EN1_LOCUS30994</name>
</gene>
<accession>A0ABN8XMQ5</accession>
<evidence type="ECO:0000313" key="2">
    <source>
        <dbReference type="EMBL" id="CAI9149376.1"/>
    </source>
</evidence>
<comment type="caution">
    <text evidence="2">The sequence shown here is derived from an EMBL/GenBank/DDBJ whole genome shotgun (WGS) entry which is preliminary data.</text>
</comment>
<proteinExistence type="predicted"/>
<keyword evidence="1" id="KW-1133">Transmembrane helix</keyword>
<dbReference type="Proteomes" id="UP001176941">
    <property type="component" value="Unassembled WGS sequence"/>
</dbReference>
<reference evidence="2" key="1">
    <citation type="submission" date="2023-04" db="EMBL/GenBank/DDBJ databases">
        <authorList>
            <consortium name="ELIXIR-Norway"/>
        </authorList>
    </citation>
    <scope>NUCLEOTIDE SEQUENCE [LARGE SCALE GENOMIC DNA]</scope>
</reference>
<feature type="transmembrane region" description="Helical" evidence="1">
    <location>
        <begin position="135"/>
        <end position="153"/>
    </location>
</feature>
<organism evidence="2 3">
    <name type="scientific">Rangifer tarandus platyrhynchus</name>
    <name type="common">Svalbard reindeer</name>
    <dbReference type="NCBI Taxonomy" id="3082113"/>
    <lineage>
        <taxon>Eukaryota</taxon>
        <taxon>Metazoa</taxon>
        <taxon>Chordata</taxon>
        <taxon>Craniata</taxon>
        <taxon>Vertebrata</taxon>
        <taxon>Euteleostomi</taxon>
        <taxon>Mammalia</taxon>
        <taxon>Eutheria</taxon>
        <taxon>Laurasiatheria</taxon>
        <taxon>Artiodactyla</taxon>
        <taxon>Ruminantia</taxon>
        <taxon>Pecora</taxon>
        <taxon>Cervidae</taxon>
        <taxon>Odocoileinae</taxon>
        <taxon>Rangifer</taxon>
    </lineage>
</organism>
<name>A0ABN8XMQ5_RANTA</name>
<keyword evidence="3" id="KW-1185">Reference proteome</keyword>
<evidence type="ECO:0000313" key="3">
    <source>
        <dbReference type="Proteomes" id="UP001176941"/>
    </source>
</evidence>
<keyword evidence="1" id="KW-0472">Membrane</keyword>
<protein>
    <submittedName>
        <fullName evidence="2">Uncharacterized protein</fullName>
    </submittedName>
</protein>
<evidence type="ECO:0000256" key="1">
    <source>
        <dbReference type="SAM" id="Phobius"/>
    </source>
</evidence>